<accession>C4IZT8</accession>
<reference evidence="1" key="1">
    <citation type="journal article" date="2009" name="PLoS Genet.">
        <title>Sequencing, mapping, and analysis of 27,455 maize full-length cDNAs.</title>
        <authorList>
            <person name="Soderlund C."/>
            <person name="Descour A."/>
            <person name="Kudrna D."/>
            <person name="Bomhoff M."/>
            <person name="Boyd L."/>
            <person name="Currie J."/>
            <person name="Angelova A."/>
            <person name="Collura K."/>
            <person name="Wissotski M."/>
            <person name="Ashley E."/>
            <person name="Morrow D."/>
            <person name="Fernandes J."/>
            <person name="Walbot V."/>
            <person name="Yu Y."/>
        </authorList>
    </citation>
    <scope>NUCLEOTIDE SEQUENCE</scope>
    <source>
        <strain evidence="1">B73</strain>
    </source>
</reference>
<dbReference type="AlphaFoldDB" id="C4IZT8"/>
<dbReference type="EMBL" id="BT084085">
    <property type="protein sequence ID" value="ACR34438.1"/>
    <property type="molecule type" value="mRNA"/>
</dbReference>
<name>C4IZT8_MAIZE</name>
<organism evidence="1">
    <name type="scientific">Zea mays</name>
    <name type="common">Maize</name>
    <dbReference type="NCBI Taxonomy" id="4577"/>
    <lineage>
        <taxon>Eukaryota</taxon>
        <taxon>Viridiplantae</taxon>
        <taxon>Streptophyta</taxon>
        <taxon>Embryophyta</taxon>
        <taxon>Tracheophyta</taxon>
        <taxon>Spermatophyta</taxon>
        <taxon>Magnoliopsida</taxon>
        <taxon>Liliopsida</taxon>
        <taxon>Poales</taxon>
        <taxon>Poaceae</taxon>
        <taxon>PACMAD clade</taxon>
        <taxon>Panicoideae</taxon>
        <taxon>Andropogonodae</taxon>
        <taxon>Andropogoneae</taxon>
        <taxon>Tripsacinae</taxon>
        <taxon>Zea</taxon>
    </lineage>
</organism>
<evidence type="ECO:0000313" key="1">
    <source>
        <dbReference type="EMBL" id="ACR34438.1"/>
    </source>
</evidence>
<proteinExistence type="evidence at transcript level"/>
<protein>
    <submittedName>
        <fullName evidence="1">Uncharacterized protein</fullName>
    </submittedName>
</protein>
<sequence length="65" mass="7431">MRIRILRAVMRSVSRREEKPRKCATAHFVTHPQPVGSVNSALRSRKACLVSCLRHHNVPKLSRSN</sequence>